<proteinExistence type="inferred from homology"/>
<dbReference type="InterPro" id="IPR012334">
    <property type="entry name" value="Pectin_lyas_fold"/>
</dbReference>
<evidence type="ECO:0000313" key="10">
    <source>
        <dbReference type="Proteomes" id="UP000285844"/>
    </source>
</evidence>
<keyword evidence="5" id="KW-1133">Transmembrane helix</keyword>
<evidence type="ECO:0000256" key="4">
    <source>
        <dbReference type="SAM" id="MobiDB-lite"/>
    </source>
</evidence>
<dbReference type="InterPro" id="IPR011050">
    <property type="entry name" value="Pectin_lyase_fold/virulence"/>
</dbReference>
<dbReference type="NCBIfam" id="TIGR03063">
    <property type="entry name" value="srtB_target"/>
    <property type="match status" value="1"/>
</dbReference>
<keyword evidence="5" id="KW-0812">Transmembrane</keyword>
<dbReference type="GO" id="GO:0009279">
    <property type="term" value="C:cell outer membrane"/>
    <property type="evidence" value="ECO:0007669"/>
    <property type="project" value="TreeGrafter"/>
</dbReference>
<dbReference type="Pfam" id="PF01095">
    <property type="entry name" value="Pectinesterase"/>
    <property type="match status" value="1"/>
</dbReference>
<keyword evidence="3" id="KW-0063">Aspartyl esterase</keyword>
<evidence type="ECO:0000256" key="1">
    <source>
        <dbReference type="ARBA" id="ARBA00008891"/>
    </source>
</evidence>
<evidence type="ECO:0000256" key="2">
    <source>
        <dbReference type="ARBA" id="ARBA00022801"/>
    </source>
</evidence>
<keyword evidence="2" id="KW-0378">Hydrolase</keyword>
<keyword evidence="5" id="KW-0472">Membrane</keyword>
<evidence type="ECO:0000313" key="9">
    <source>
        <dbReference type="Proteomes" id="UP000284794"/>
    </source>
</evidence>
<dbReference type="InterPro" id="IPR000070">
    <property type="entry name" value="Pectinesterase_cat"/>
</dbReference>
<comment type="similarity">
    <text evidence="1">Belongs to the pectinesterase family.</text>
</comment>
<name>A0A414D762_9FIRM</name>
<evidence type="ECO:0000313" key="7">
    <source>
        <dbReference type="EMBL" id="RHC12087.1"/>
    </source>
</evidence>
<feature type="compositionally biased region" description="Basic and acidic residues" evidence="4">
    <location>
        <begin position="1164"/>
        <end position="1180"/>
    </location>
</feature>
<evidence type="ECO:0000256" key="5">
    <source>
        <dbReference type="SAM" id="Phobius"/>
    </source>
</evidence>
<dbReference type="PANTHER" id="PTHR31321">
    <property type="entry name" value="ACYL-COA THIOESTER HYDROLASE YBHC-RELATED"/>
    <property type="match status" value="1"/>
</dbReference>
<feature type="domain" description="Pectinesterase catalytic" evidence="6">
    <location>
        <begin position="956"/>
        <end position="1118"/>
    </location>
</feature>
<dbReference type="EMBL" id="QSIS01000018">
    <property type="protein sequence ID" value="RHD06293.1"/>
    <property type="molecule type" value="Genomic_DNA"/>
</dbReference>
<evidence type="ECO:0000259" key="6">
    <source>
        <dbReference type="Pfam" id="PF01095"/>
    </source>
</evidence>
<protein>
    <submittedName>
        <fullName evidence="8">Sortase B protein-sorting domain-containing protein</fullName>
    </submittedName>
</protein>
<reference evidence="9 10" key="1">
    <citation type="submission" date="2018-08" db="EMBL/GenBank/DDBJ databases">
        <title>A genome reference for cultivated species of the human gut microbiota.</title>
        <authorList>
            <person name="Zou Y."/>
            <person name="Xue W."/>
            <person name="Luo G."/>
        </authorList>
    </citation>
    <scope>NUCLEOTIDE SEQUENCE [LARGE SCALE GENOMIC DNA]</scope>
    <source>
        <strain evidence="8 9">AM32-2AC</strain>
        <strain evidence="7 10">AM37-3BH</strain>
    </source>
</reference>
<dbReference type="EMBL" id="QSHM01000014">
    <property type="protein sequence ID" value="RHC12087.1"/>
    <property type="molecule type" value="Genomic_DNA"/>
</dbReference>
<feature type="transmembrane region" description="Helical" evidence="5">
    <location>
        <begin position="1203"/>
        <end position="1221"/>
    </location>
</feature>
<comment type="caution">
    <text evidence="8">The sequence shown here is derived from an EMBL/GenBank/DDBJ whole genome shotgun (WGS) entry which is preliminary data.</text>
</comment>
<dbReference type="AlphaFoldDB" id="A0A414D762"/>
<dbReference type="GO" id="GO:0042545">
    <property type="term" value="P:cell wall modification"/>
    <property type="evidence" value="ECO:0007669"/>
    <property type="project" value="InterPro"/>
</dbReference>
<dbReference type="InterPro" id="IPR017502">
    <property type="entry name" value="Sortase_SrtB_target"/>
</dbReference>
<gene>
    <name evidence="8" type="ORF">DW811_11860</name>
    <name evidence="7" type="ORF">DW858_11105</name>
</gene>
<dbReference type="PANTHER" id="PTHR31321:SF57">
    <property type="entry name" value="PECTINESTERASE 53-RELATED"/>
    <property type="match status" value="1"/>
</dbReference>
<sequence length="1229" mass="132203">MVTKAENYRERHYRVQIYLRRIIMKFMKKRKIRRIASLFMAVLMVAALMPGSITNTKADDKTAESGVVVDAGTWENNERTTTWDFSKYSGSSSLTLAEGDEVGRIKVAAGTAYVKTKGAGLSAQKTKDAVIAVPVDPTATSATLTLEFSSNNNNRYVYVGDKSGENAIICLNTAGREELPNAVNINADKVATVTVSSAAFEDGYILLTPDTLASGDSGEMKIKNLTLVESKDNGDRTWNFRKGSELMGSNGKLIQETTGEVNGLVIDATTGKFDSTRSDWAQFNTGAVVKIPVKGSCEITIGSYKEKQATIEGTEVSTTEFKYQYSGAAGYVELVATADGYLGSIDVKHIAEPEANVENFTFVMDEHAVDGVVKTGEYKFGDSTLTLGGQTVGGVITQYTVKPDKKVTINGVEHDAYTSGKRHADANNIPNLPGEGDGCLATFTPAAKGMMTVYYNSTSFLRVHTFNADGTKEGYVDSETGLTSYSFKVVPGKTYVMSTTGKTNNMFYAGYSYVADEKITVPVTVNNIDATIGSGLKLSLVDDQLGGDKISLSTTTKSLKLLKGHTYRVSSNDGGVKPLVGDSQTFTVTGDAVTITLNNVPDVELTGKITGTDASNVTKLVFTNNASGTVNEATITGDSYKVSVKPGEYTTSVETKDGSTTYDRASVKAGVDNVNDVYVEKDDPASKRDYSYTRVPSLATAGSIAVENGKPHTVARADSSLTIPVKGKAKVAISTYYAFNFTVNGEKYDSTETDKGYTSVGTTSKTDTFEIVVEGDAVVNFGATTYITGISVVPMTEFKSEINVPGDYDTLNEASDAILGMQNRPEGEAGRVTINLTSDVFEQVVMAAPYVTLKGNGHTISWYYGVGTKYYSIDPATGLYNKTLAMDRYSSEEGNGSLWGGVFIVRGNNFVAENTTFLNTYNYYLTEAEKTDIAGSNLSVDRLAEGADVSDYKFKERSNAFYIDADNIEVFNCSILSSQDTLGRNGSANYGYHAYFNGCTIGGNVDYICGEFAAVFDNCKLQWKTYKNDENNNAKIGYIVAPKTSPYVFRNCEVTTDGAHGDIAVLGKYGRTWGANSNASFIECETNGYIDSEGWTEMSNGEKASAIFNEYNNTNKGEAFVTTGCTNSTLDAVVNYIDSENVSAVDTVLGTWKPVHYKEVISKDDDSSKGDVADGGETGKDNNVNGTTESTGETVKTGDTAPIALYVVLILCALAGIVFVSKKRRISVK</sequence>
<dbReference type="SUPFAM" id="SSF51126">
    <property type="entry name" value="Pectin lyase-like"/>
    <property type="match status" value="1"/>
</dbReference>
<dbReference type="Gene3D" id="2.160.20.10">
    <property type="entry name" value="Single-stranded right-handed beta-helix, Pectin lyase-like"/>
    <property type="match status" value="1"/>
</dbReference>
<feature type="compositionally biased region" description="Polar residues" evidence="4">
    <location>
        <begin position="1181"/>
        <end position="1194"/>
    </location>
</feature>
<dbReference type="GO" id="GO:0030599">
    <property type="term" value="F:pectinesterase activity"/>
    <property type="evidence" value="ECO:0007669"/>
    <property type="project" value="InterPro"/>
</dbReference>
<dbReference type="Proteomes" id="UP000284794">
    <property type="component" value="Unassembled WGS sequence"/>
</dbReference>
<evidence type="ECO:0000256" key="3">
    <source>
        <dbReference type="ARBA" id="ARBA00023085"/>
    </source>
</evidence>
<evidence type="ECO:0000313" key="8">
    <source>
        <dbReference type="EMBL" id="RHD06293.1"/>
    </source>
</evidence>
<feature type="region of interest" description="Disordered" evidence="4">
    <location>
        <begin position="1164"/>
        <end position="1195"/>
    </location>
</feature>
<organism evidence="8 9">
    <name type="scientific">Lachnospira eligens</name>
    <dbReference type="NCBI Taxonomy" id="39485"/>
    <lineage>
        <taxon>Bacteria</taxon>
        <taxon>Bacillati</taxon>
        <taxon>Bacillota</taxon>
        <taxon>Clostridia</taxon>
        <taxon>Lachnospirales</taxon>
        <taxon>Lachnospiraceae</taxon>
        <taxon>Lachnospira</taxon>
    </lineage>
</organism>
<accession>A0A414D762</accession>
<dbReference type="Proteomes" id="UP000285844">
    <property type="component" value="Unassembled WGS sequence"/>
</dbReference>